<protein>
    <submittedName>
        <fullName evidence="1">Uncharacterized protein</fullName>
    </submittedName>
</protein>
<accession>A0A261EPU4</accession>
<dbReference type="AlphaFoldDB" id="A0A261EPU4"/>
<proteinExistence type="predicted"/>
<evidence type="ECO:0000313" key="2">
    <source>
        <dbReference type="Proteomes" id="UP000216454"/>
    </source>
</evidence>
<comment type="caution">
    <text evidence="1">The sequence shown here is derived from an EMBL/GenBank/DDBJ whole genome shotgun (WGS) entry which is preliminary data.</text>
</comment>
<sequence length="127" mass="14127">MQQSDSGQVTLRQHPGFDGLTRRQLKWIGVQVQRLYDKHYSCRCLHEEEVMPVLAFCDAYTNGVIETEACEAAILHLGLTEGGVKELESYVTDLTDRGLGYDACAVEDALPVELSHPVYDLEDVPSA</sequence>
<organism evidence="1 2">
    <name type="scientific">Pseudoscardovia suis</name>
    <dbReference type="NCBI Taxonomy" id="987063"/>
    <lineage>
        <taxon>Bacteria</taxon>
        <taxon>Bacillati</taxon>
        <taxon>Actinomycetota</taxon>
        <taxon>Actinomycetes</taxon>
        <taxon>Bifidobacteriales</taxon>
        <taxon>Bifidobacteriaceae</taxon>
        <taxon>Pseudoscardovia</taxon>
    </lineage>
</organism>
<dbReference type="EMBL" id="MWWQ01000019">
    <property type="protein sequence ID" value="OZG48875.1"/>
    <property type="molecule type" value="Genomic_DNA"/>
</dbReference>
<keyword evidence="2" id="KW-1185">Reference proteome</keyword>
<evidence type="ECO:0000313" key="1">
    <source>
        <dbReference type="EMBL" id="OZG48875.1"/>
    </source>
</evidence>
<gene>
    <name evidence="1" type="ORF">PSSU_1699</name>
</gene>
<dbReference type="Proteomes" id="UP000216454">
    <property type="component" value="Unassembled WGS sequence"/>
</dbReference>
<name>A0A261EPU4_9BIFI</name>
<dbReference type="RefSeq" id="WP_094692004.1">
    <property type="nucleotide sequence ID" value="NZ_MWWQ01000019.1"/>
</dbReference>
<reference evidence="1 2" key="1">
    <citation type="journal article" date="2017" name="BMC Genomics">
        <title>Comparative genomic and phylogenomic analyses of the Bifidobacteriaceae family.</title>
        <authorList>
            <person name="Lugli G.A."/>
            <person name="Milani C."/>
            <person name="Turroni F."/>
            <person name="Duranti S."/>
            <person name="Mancabelli L."/>
            <person name="Mangifesta M."/>
            <person name="Ferrario C."/>
            <person name="Modesto M."/>
            <person name="Mattarelli P."/>
            <person name="Jiri K."/>
            <person name="van Sinderen D."/>
            <person name="Ventura M."/>
        </authorList>
    </citation>
    <scope>NUCLEOTIDE SEQUENCE [LARGE SCALE GENOMIC DNA]</scope>
    <source>
        <strain evidence="1 2">DSM 24744</strain>
    </source>
</reference>